<protein>
    <submittedName>
        <fullName evidence="2">Alpha/beta hydrolase</fullName>
    </submittedName>
</protein>
<dbReference type="InterPro" id="IPR029058">
    <property type="entry name" value="AB_hydrolase_fold"/>
</dbReference>
<gene>
    <name evidence="2" type="ORF">ABEU19_004750</name>
</gene>
<dbReference type="Gene3D" id="3.40.50.1820">
    <property type="entry name" value="alpha/beta hydrolase"/>
    <property type="match status" value="1"/>
</dbReference>
<evidence type="ECO:0000313" key="3">
    <source>
        <dbReference type="Proteomes" id="UP001629744"/>
    </source>
</evidence>
<dbReference type="SUPFAM" id="SSF53474">
    <property type="entry name" value="alpha/beta-Hydrolases"/>
    <property type="match status" value="1"/>
</dbReference>
<keyword evidence="3" id="KW-1185">Reference proteome</keyword>
<accession>A0ABW9G113</accession>
<dbReference type="Proteomes" id="UP001629744">
    <property type="component" value="Unassembled WGS sequence"/>
</dbReference>
<proteinExistence type="predicted"/>
<feature type="domain" description="AB hydrolase-1" evidence="1">
    <location>
        <begin position="9"/>
        <end position="219"/>
    </location>
</feature>
<dbReference type="Pfam" id="PF12697">
    <property type="entry name" value="Abhydrolase_6"/>
    <property type="match status" value="1"/>
</dbReference>
<keyword evidence="2" id="KW-0378">Hydrolase</keyword>
<sequence length="231" mass="24740">MSTPTTPSIVFAHGLWADGSCFSKVIPALQAEGHEVVSTQNSLDTLEGDVAAVKRALGRVRSPAILVGHSYGGTVITAAGTDDRVAGLVYIAALAPDEDETSQSLQAKFPTTDVFAHVEIADGRIWLRSDGIECFAGDLSEQEQQLVLATQGVPAADLFEQQVPGTAWKSKPSWYIVGRNDRTVHPELERFCAERMDASTYEADSSHVPMLSQPSLVIDVIRTAARSCQGA</sequence>
<dbReference type="GO" id="GO:0016787">
    <property type="term" value="F:hydrolase activity"/>
    <property type="evidence" value="ECO:0007669"/>
    <property type="project" value="UniProtKB-KW"/>
</dbReference>
<dbReference type="RefSeq" id="WP_348605203.1">
    <property type="nucleotide sequence ID" value="NZ_CP157276.1"/>
</dbReference>
<organism evidence="2 3">
    <name type="scientific">Prescottella soli</name>
    <dbReference type="NCBI Taxonomy" id="1543852"/>
    <lineage>
        <taxon>Bacteria</taxon>
        <taxon>Bacillati</taxon>
        <taxon>Actinomycetota</taxon>
        <taxon>Actinomycetes</taxon>
        <taxon>Mycobacteriales</taxon>
        <taxon>Nocardiaceae</taxon>
        <taxon>Prescottella</taxon>
    </lineage>
</organism>
<evidence type="ECO:0000259" key="1">
    <source>
        <dbReference type="Pfam" id="PF12697"/>
    </source>
</evidence>
<dbReference type="InterPro" id="IPR000073">
    <property type="entry name" value="AB_hydrolase_1"/>
</dbReference>
<dbReference type="EMBL" id="JBDLNU010000007">
    <property type="protein sequence ID" value="MFM1731194.1"/>
    <property type="molecule type" value="Genomic_DNA"/>
</dbReference>
<reference evidence="2 3" key="1">
    <citation type="submission" date="2023-11" db="EMBL/GenBank/DDBJ databases">
        <authorList>
            <person name="Val-Calvo J."/>
            <person name="Scortti M."/>
            <person name="Vazquez-Boland J."/>
        </authorList>
    </citation>
    <scope>NUCLEOTIDE SEQUENCE [LARGE SCALE GENOMIC DNA]</scope>
    <source>
        <strain evidence="2 3">DSM 46662</strain>
    </source>
</reference>
<evidence type="ECO:0000313" key="2">
    <source>
        <dbReference type="EMBL" id="MFM1731194.1"/>
    </source>
</evidence>
<name>A0ABW9G113_9NOCA</name>
<dbReference type="InterPro" id="IPR052897">
    <property type="entry name" value="Sec-Metab_Biosynth_Hydrolase"/>
</dbReference>
<dbReference type="PANTHER" id="PTHR37017:SF11">
    <property type="entry name" value="ESTERASE_LIPASE_THIOESTERASE DOMAIN-CONTAINING PROTEIN"/>
    <property type="match status" value="1"/>
</dbReference>
<comment type="caution">
    <text evidence="2">The sequence shown here is derived from an EMBL/GenBank/DDBJ whole genome shotgun (WGS) entry which is preliminary data.</text>
</comment>
<dbReference type="PANTHER" id="PTHR37017">
    <property type="entry name" value="AB HYDROLASE-1 DOMAIN-CONTAINING PROTEIN-RELATED"/>
    <property type="match status" value="1"/>
</dbReference>